<dbReference type="CDD" id="cd14688">
    <property type="entry name" value="bZIP_YAP"/>
    <property type="match status" value="1"/>
</dbReference>
<dbReference type="Pfam" id="PF08601">
    <property type="entry name" value="PAP1"/>
    <property type="match status" value="2"/>
</dbReference>
<feature type="compositionally biased region" description="Polar residues" evidence="5">
    <location>
        <begin position="429"/>
        <end position="441"/>
    </location>
</feature>
<dbReference type="RefSeq" id="XP_023623446.1">
    <property type="nucleotide sequence ID" value="XM_023767678.1"/>
</dbReference>
<feature type="compositionally biased region" description="Polar residues" evidence="5">
    <location>
        <begin position="244"/>
        <end position="256"/>
    </location>
</feature>
<evidence type="ECO:0000256" key="1">
    <source>
        <dbReference type="ARBA" id="ARBA00004123"/>
    </source>
</evidence>
<evidence type="ECO:0000313" key="7">
    <source>
        <dbReference type="EMBL" id="CZT16553.1"/>
    </source>
</evidence>
<protein>
    <recommendedName>
        <fullName evidence="6">BZIP domain-containing protein</fullName>
    </recommendedName>
</protein>
<dbReference type="Gene3D" id="1.20.5.170">
    <property type="match status" value="1"/>
</dbReference>
<feature type="compositionally biased region" description="Low complexity" evidence="5">
    <location>
        <begin position="412"/>
        <end position="428"/>
    </location>
</feature>
<dbReference type="GO" id="GO:0034599">
    <property type="term" value="P:cellular response to oxidative stress"/>
    <property type="evidence" value="ECO:0007669"/>
    <property type="project" value="UniProtKB-ARBA"/>
</dbReference>
<dbReference type="SMART" id="SM00338">
    <property type="entry name" value="BRLZ"/>
    <property type="match status" value="1"/>
</dbReference>
<dbReference type="InterPro" id="IPR050936">
    <property type="entry name" value="AP-1-like"/>
</dbReference>
<evidence type="ECO:0000256" key="2">
    <source>
        <dbReference type="ARBA" id="ARBA00004496"/>
    </source>
</evidence>
<feature type="region of interest" description="Disordered" evidence="5">
    <location>
        <begin position="97"/>
        <end position="185"/>
    </location>
</feature>
<evidence type="ECO:0000256" key="5">
    <source>
        <dbReference type="SAM" id="MobiDB-lite"/>
    </source>
</evidence>
<dbReference type="InterPro" id="IPR046347">
    <property type="entry name" value="bZIP_sf"/>
</dbReference>
<dbReference type="PROSITE" id="PS50217">
    <property type="entry name" value="BZIP"/>
    <property type="match status" value="1"/>
</dbReference>
<dbReference type="Proteomes" id="UP000225277">
    <property type="component" value="Unassembled WGS sequence"/>
</dbReference>
<feature type="region of interest" description="Disordered" evidence="5">
    <location>
        <begin position="235"/>
        <end position="256"/>
    </location>
</feature>
<comment type="similarity">
    <text evidence="4">Belongs to the bZIP family. YAP subfamily.</text>
</comment>
<dbReference type="InterPro" id="IPR013910">
    <property type="entry name" value="TF_PAP1"/>
</dbReference>
<dbReference type="GeneID" id="35597604"/>
<accession>A0A2D3V868</accession>
<feature type="compositionally biased region" description="Basic and acidic residues" evidence="5">
    <location>
        <begin position="135"/>
        <end position="149"/>
    </location>
</feature>
<dbReference type="GO" id="GO:0090575">
    <property type="term" value="C:RNA polymerase II transcription regulator complex"/>
    <property type="evidence" value="ECO:0007669"/>
    <property type="project" value="TreeGrafter"/>
</dbReference>
<dbReference type="GO" id="GO:0001228">
    <property type="term" value="F:DNA-binding transcription activator activity, RNA polymerase II-specific"/>
    <property type="evidence" value="ECO:0007669"/>
    <property type="project" value="TreeGrafter"/>
</dbReference>
<evidence type="ECO:0000259" key="6">
    <source>
        <dbReference type="PROSITE" id="PS50217"/>
    </source>
</evidence>
<dbReference type="PROSITE" id="PS00036">
    <property type="entry name" value="BZIP_BASIC"/>
    <property type="match status" value="1"/>
</dbReference>
<dbReference type="AlphaFoldDB" id="A0A2D3V868"/>
<dbReference type="PANTHER" id="PTHR40621:SF6">
    <property type="entry name" value="AP-1-LIKE TRANSCRIPTION FACTOR YAP1-RELATED"/>
    <property type="match status" value="1"/>
</dbReference>
<feature type="compositionally biased region" description="Polar residues" evidence="5">
    <location>
        <begin position="302"/>
        <end position="321"/>
    </location>
</feature>
<reference evidence="7 8" key="1">
    <citation type="submission" date="2016-03" db="EMBL/GenBank/DDBJ databases">
        <authorList>
            <person name="Ploux O."/>
        </authorList>
    </citation>
    <scope>NUCLEOTIDE SEQUENCE [LARGE SCALE GENOMIC DNA]</scope>
    <source>
        <strain evidence="7 8">URUG2</strain>
    </source>
</reference>
<dbReference type="STRING" id="112498.A0A2D3V868"/>
<dbReference type="InterPro" id="IPR004827">
    <property type="entry name" value="bZIP"/>
</dbReference>
<dbReference type="EMBL" id="FJUY01000003">
    <property type="protein sequence ID" value="CZT16553.1"/>
    <property type="molecule type" value="Genomic_DNA"/>
</dbReference>
<feature type="compositionally biased region" description="Basic and acidic residues" evidence="5">
    <location>
        <begin position="107"/>
        <end position="127"/>
    </location>
</feature>
<dbReference type="Gene3D" id="1.10.238.100">
    <property type="entry name" value="YAP1 redox domain. Chain B"/>
    <property type="match status" value="1"/>
</dbReference>
<dbReference type="PANTHER" id="PTHR40621">
    <property type="entry name" value="TRANSCRIPTION FACTOR KAPC-RELATED"/>
    <property type="match status" value="1"/>
</dbReference>
<feature type="region of interest" description="Disordered" evidence="5">
    <location>
        <begin position="25"/>
        <end position="45"/>
    </location>
</feature>
<dbReference type="Pfam" id="PF00170">
    <property type="entry name" value="bZIP_1"/>
    <property type="match status" value="1"/>
</dbReference>
<dbReference type="GO" id="GO:0000976">
    <property type="term" value="F:transcription cis-regulatory region binding"/>
    <property type="evidence" value="ECO:0007669"/>
    <property type="project" value="InterPro"/>
</dbReference>
<comment type="subcellular location">
    <subcellularLocation>
        <location evidence="2">Cytoplasm</location>
    </subcellularLocation>
    <subcellularLocation>
        <location evidence="1">Nucleus</location>
    </subcellularLocation>
</comment>
<feature type="compositionally biased region" description="Polar residues" evidence="5">
    <location>
        <begin position="279"/>
        <end position="294"/>
    </location>
</feature>
<dbReference type="InterPro" id="IPR023167">
    <property type="entry name" value="Yap1_redox_dom_sf"/>
</dbReference>
<dbReference type="GO" id="GO:0005737">
    <property type="term" value="C:cytoplasm"/>
    <property type="evidence" value="ECO:0007669"/>
    <property type="project" value="UniProtKB-SubCell"/>
</dbReference>
<evidence type="ECO:0000256" key="3">
    <source>
        <dbReference type="ARBA" id="ARBA00023242"/>
    </source>
</evidence>
<sequence>MAAQSSNPNKQYLSRNQQDLLYAALNSQAGGPEHPIKRSDSDSDKLTMSVVNGNALFMSPQHAELDNFDVDLDYTPDMDFLDGDSGFDFETADLGGEMIGALPGRSEGSEDARTTTADGHEKRKSPDEAGDNEEGDAKRQETQEGEKGGAKKPGRKPLTSEPTTKRKAQNRAAQRAFRERKEKHLKDLETKVTELSKSQEADKHENGLLKAQVERLQAELREYRKRLSLNSASVNRSPILPATGGQQRSSSASSYGGNFHFDFPTFGGLPGSQMFGKQGVSSGPSPTSNASDITHPQERRGTQNSRSLSPQNQQATSSSAGTPAGKLDSTFAPYSTNSNMHGFANTLPQMNGSSDPFGDLFSPGLLKNANQDNYFETSQVANAASAVQSNAGDTAGGDSNAGLNRVFQFNGGSNASDSTSPSNSSGWNVNTGNSSCGTSPAPSHDSPANKDKNIDSFVQKQHPGSATFATTDLQNGVDPSFSGYSAPSLGSFDPVLFGDYRESNDAIVGGGNFTGGFFDDALMSAPFDFNSPSNLFGILQSPQQSNAVIGNGANASTPSRNLIAEVEKTRDGGDDDARVSAKREGSGQMISCNNIWTELQTNKDFVDGKFDLDSLCQELRTKAKCSESGMTIPKEHVDAALRRLGQKETSREQSALMFEQNSWDNVLKKLQEGKS</sequence>
<evidence type="ECO:0000256" key="4">
    <source>
        <dbReference type="ARBA" id="ARBA00038132"/>
    </source>
</evidence>
<evidence type="ECO:0000313" key="8">
    <source>
        <dbReference type="Proteomes" id="UP000225277"/>
    </source>
</evidence>
<feature type="compositionally biased region" description="Basic and acidic residues" evidence="5">
    <location>
        <begin position="34"/>
        <end position="45"/>
    </location>
</feature>
<feature type="compositionally biased region" description="Basic and acidic residues" evidence="5">
    <location>
        <begin position="176"/>
        <end position="185"/>
    </location>
</feature>
<keyword evidence="3" id="KW-0539">Nucleus</keyword>
<feature type="region of interest" description="Disordered" evidence="5">
    <location>
        <begin position="270"/>
        <end position="333"/>
    </location>
</feature>
<feature type="region of interest" description="Disordered" evidence="5">
    <location>
        <begin position="412"/>
        <end position="452"/>
    </location>
</feature>
<dbReference type="SUPFAM" id="SSF57959">
    <property type="entry name" value="Leucine zipper domain"/>
    <property type="match status" value="1"/>
</dbReference>
<feature type="domain" description="BZIP" evidence="6">
    <location>
        <begin position="160"/>
        <end position="223"/>
    </location>
</feature>
<keyword evidence="8" id="KW-1185">Reference proteome</keyword>
<dbReference type="FunFam" id="1.20.5.170:FF:000067">
    <property type="entry name" value="BZIP transcription factor"/>
    <property type="match status" value="1"/>
</dbReference>
<name>A0A2D3V868_9PEZI</name>
<gene>
    <name evidence="7" type="ORF">RCC_02387</name>
</gene>
<proteinExistence type="inferred from homology"/>
<dbReference type="SUPFAM" id="SSF111430">
    <property type="entry name" value="YAP1 redox domain"/>
    <property type="match status" value="1"/>
</dbReference>
<organism evidence="7 8">
    <name type="scientific">Ramularia collo-cygni</name>
    <dbReference type="NCBI Taxonomy" id="112498"/>
    <lineage>
        <taxon>Eukaryota</taxon>
        <taxon>Fungi</taxon>
        <taxon>Dikarya</taxon>
        <taxon>Ascomycota</taxon>
        <taxon>Pezizomycotina</taxon>
        <taxon>Dothideomycetes</taxon>
        <taxon>Dothideomycetidae</taxon>
        <taxon>Mycosphaerellales</taxon>
        <taxon>Mycosphaerellaceae</taxon>
        <taxon>Ramularia</taxon>
    </lineage>
</organism>
<dbReference type="OrthoDB" id="5380163at2759"/>